<organism evidence="5 6">
    <name type="scientific">Raphidocelis subcapitata</name>
    <dbReference type="NCBI Taxonomy" id="307507"/>
    <lineage>
        <taxon>Eukaryota</taxon>
        <taxon>Viridiplantae</taxon>
        <taxon>Chlorophyta</taxon>
        <taxon>core chlorophytes</taxon>
        <taxon>Chlorophyceae</taxon>
        <taxon>CS clade</taxon>
        <taxon>Sphaeropleales</taxon>
        <taxon>Selenastraceae</taxon>
        <taxon>Raphidocelis</taxon>
    </lineage>
</organism>
<dbReference type="GO" id="GO:0007021">
    <property type="term" value="P:tubulin complex assembly"/>
    <property type="evidence" value="ECO:0007669"/>
    <property type="project" value="InterPro"/>
</dbReference>
<dbReference type="FunCoup" id="A0A2V0NTT1">
    <property type="interactions" value="2176"/>
</dbReference>
<dbReference type="EMBL" id="BDRX01000014">
    <property type="protein sequence ID" value="GBF90082.1"/>
    <property type="molecule type" value="Genomic_DNA"/>
</dbReference>
<dbReference type="PANTHER" id="PTHR12658">
    <property type="entry name" value="BETA-TUBULIN COFACTOR D"/>
    <property type="match status" value="1"/>
</dbReference>
<name>A0A2V0NTT1_9CHLO</name>
<accession>A0A2V0NTT1</accession>
<dbReference type="PANTHER" id="PTHR12658:SF0">
    <property type="entry name" value="TUBULIN-SPECIFIC CHAPERONE D"/>
    <property type="match status" value="1"/>
</dbReference>
<dbReference type="SUPFAM" id="SSF48371">
    <property type="entry name" value="ARM repeat"/>
    <property type="match status" value="1"/>
</dbReference>
<evidence type="ECO:0000313" key="5">
    <source>
        <dbReference type="EMBL" id="GBF90082.1"/>
    </source>
</evidence>
<evidence type="ECO:0000256" key="2">
    <source>
        <dbReference type="SAM" id="MobiDB-lite"/>
    </source>
</evidence>
<dbReference type="InParanoid" id="A0A2V0NTT1"/>
<dbReference type="Gene3D" id="1.25.10.10">
    <property type="entry name" value="Leucine-rich Repeat Variant"/>
    <property type="match status" value="2"/>
</dbReference>
<evidence type="ECO:0000259" key="4">
    <source>
        <dbReference type="Pfam" id="PF25767"/>
    </source>
</evidence>
<evidence type="ECO:0000256" key="1">
    <source>
        <dbReference type="ARBA" id="ARBA00023186"/>
    </source>
</evidence>
<keyword evidence="6" id="KW-1185">Reference proteome</keyword>
<proteinExistence type="predicted"/>
<protein>
    <submittedName>
        <fullName evidence="5">Tubulin-folding cofactor D</fullName>
    </submittedName>
</protein>
<feature type="region of interest" description="Disordered" evidence="2">
    <location>
        <begin position="765"/>
        <end position="800"/>
    </location>
</feature>
<dbReference type="InterPro" id="IPR016024">
    <property type="entry name" value="ARM-type_fold"/>
</dbReference>
<feature type="domain" description="Tubulin-folding cofactor D C-terminal" evidence="3">
    <location>
        <begin position="1137"/>
        <end position="1340"/>
    </location>
</feature>
<sequence length="1531" mass="151715">MEEPAEDSLLELEEAAELQEIVSRVVSSRGRDAGAVLPRYKQILTKYQEQPQLLDGSLEAIVQPLAALLRDDAPCGPHAAGPCGAPDAAAPDAAAAAAAACAVCRLLHVLVSVRGRKVVVRFFPHEAADLERALQVLLAVRAHAEAAATRGAAAGAAPALGGAAAAAAEEGALAAWEAQGVLLLWLSILILTPFDLATVDSAVGADACAGSSGGVTPLAVRIIELCQGYLEHPGGTREMAALLLARLLTRPDMRPALLRFLDWQEAALAAAAPRTLQFLLPGVLQTLALSFKLGRRPALLPHAPRVWAQLGALWDAAEASEAGGAAAAGVGAGAGAAGACLAGSSLARRLAIKLASRVGLTLLPPRLARWRYVRQRATLLGGAGGCDGPGAAPPPPGAEAAAAEAEAEADAAADAAAAAALEAGVEDLIGCLLAGLRDRDTGVRWAAAKGVARLTGCLPAELGAEVIDSVMELFRPSESDTAWHGGCLALAELARRSLLLPARLPAVAPVVAAALAYDVRRGPHSVGAHVRDAAAYVCWAFARAYEPALLGGSFLGLAGPLLTAAVYDREVHVRRAAASAFQEAVGRLGGALPHGLDLLGAVDCFTVAAFPDHRATLLGHLVSAKLRHWDKPTRALAARALAALAPAAGAPWVAGRALPALLARVTDDALEARAGAVLGIAELLPALASAGLADLDAASPGDAAGDAGGALSERVAGVLCVLAGRQLYRGKGGELMREAAARLVDCTAQAVSGLRRCGGGGDCGGSGGGSRVESPAGGDGGECGGDAAPEGAAGGPRDGAAAAEAPAAAAAAAPQLRDAGGPRLALPLGPAYHSAALALLEDCLTHTLGTIRAAGAAALASHARAHCGDGAVAGALRALEARCLARLADPNVAHRRGAAEALGSLPARLLLQPPPGRAPAVVGALCAASDARALPAEERDVEARVAAVEAMGRLATELASDPGWGASASAPGLGASASDPGLGASAPGLAALPQPASSLAEEGAAPGDGGCCAGAAAGGLISRAIAPALLAALHDYTTDNRGDVGSWVRGAAAEALVAVVPLALAEEEAAAAAVEAGAADVADGGRSQPQLAGAAAAKQQQQAQQQQWRAGRQRDAGRQLLEQPGTRAPPSPLAAVAVGELLRLGVERIARLREAAVAHARALLAQPAVRAAVPDADRVEAALPTDAADAAGVASLAAIGGLSALLDAPAYTAPLLEGLVASIGGVDASLSKAASGALISALEADDDAAAGGAAVGAGLRARLPAALVALWERERACGSSRLSLPLMRTAHLFITAGGLADAPVPAGAAAGDAPPAPAPFASRALALARSELRACGDVPRLLEGASLLAALAGARAASYAALQSCLALLVGRYPRVRRSMAEQLYLSLLAAEADEESGSEAGGDADAVVAETGRGGCAAAASGVVVGEDGCGAAPPPGWKLPRGEEGLEGAMDLLLASPWDGPLDGARAARGALAAALRVEVRARAAGAGGADAAAVAAKRAAAAAAAAEGRDEYLSYQSLLDDAARGGGY</sequence>
<dbReference type="GO" id="GO:0000226">
    <property type="term" value="P:microtubule cytoskeleton organization"/>
    <property type="evidence" value="ECO:0007669"/>
    <property type="project" value="TreeGrafter"/>
</dbReference>
<evidence type="ECO:0000313" key="6">
    <source>
        <dbReference type="Proteomes" id="UP000247498"/>
    </source>
</evidence>
<keyword evidence="1" id="KW-0143">Chaperone</keyword>
<dbReference type="InterPro" id="IPR011989">
    <property type="entry name" value="ARM-like"/>
</dbReference>
<dbReference type="GO" id="GO:0005096">
    <property type="term" value="F:GTPase activator activity"/>
    <property type="evidence" value="ECO:0007669"/>
    <property type="project" value="InterPro"/>
</dbReference>
<dbReference type="Proteomes" id="UP000247498">
    <property type="component" value="Unassembled WGS sequence"/>
</dbReference>
<reference evidence="5 6" key="1">
    <citation type="journal article" date="2018" name="Sci. Rep.">
        <title>Raphidocelis subcapitata (=Pseudokirchneriella subcapitata) provides an insight into genome evolution and environmental adaptations in the Sphaeropleales.</title>
        <authorList>
            <person name="Suzuki S."/>
            <person name="Yamaguchi H."/>
            <person name="Nakajima N."/>
            <person name="Kawachi M."/>
        </authorList>
    </citation>
    <scope>NUCLEOTIDE SEQUENCE [LARGE SCALE GENOMIC DNA]</scope>
    <source>
        <strain evidence="5 6">NIES-35</strain>
    </source>
</reference>
<dbReference type="GO" id="GO:0048487">
    <property type="term" value="F:beta-tubulin binding"/>
    <property type="evidence" value="ECO:0007669"/>
    <property type="project" value="InterPro"/>
</dbReference>
<feature type="region of interest" description="Disordered" evidence="2">
    <location>
        <begin position="1083"/>
        <end position="1115"/>
    </location>
</feature>
<feature type="domain" description="Tubulin-folding cofactor D ARM repeats" evidence="4">
    <location>
        <begin position="347"/>
        <end position="596"/>
    </location>
</feature>
<dbReference type="InterPro" id="IPR058033">
    <property type="entry name" value="ARM_TBCD_2nd"/>
</dbReference>
<evidence type="ECO:0000259" key="3">
    <source>
        <dbReference type="Pfam" id="PF12612"/>
    </source>
</evidence>
<gene>
    <name evidence="5" type="ORF">Rsub_02790</name>
</gene>
<feature type="compositionally biased region" description="Low complexity" evidence="2">
    <location>
        <begin position="1083"/>
        <end position="1110"/>
    </location>
</feature>
<dbReference type="Pfam" id="PF12612">
    <property type="entry name" value="TFCD_C"/>
    <property type="match status" value="1"/>
</dbReference>
<feature type="region of interest" description="Disordered" evidence="2">
    <location>
        <begin position="384"/>
        <end position="405"/>
    </location>
</feature>
<dbReference type="GO" id="GO:0007023">
    <property type="term" value="P:post-chaperonin tubulin folding pathway"/>
    <property type="evidence" value="ECO:0007669"/>
    <property type="project" value="InterPro"/>
</dbReference>
<dbReference type="Pfam" id="PF23579">
    <property type="entry name" value="ARM_TBCD"/>
    <property type="match status" value="1"/>
</dbReference>
<dbReference type="Pfam" id="PF25767">
    <property type="entry name" value="ARM_TBCD_2nd"/>
    <property type="match status" value="1"/>
</dbReference>
<comment type="caution">
    <text evidence="5">The sequence shown here is derived from an EMBL/GenBank/DDBJ whole genome shotgun (WGS) entry which is preliminary data.</text>
</comment>
<dbReference type="OrthoDB" id="10253476at2759"/>
<dbReference type="InterPro" id="IPR033162">
    <property type="entry name" value="TBCD"/>
</dbReference>
<dbReference type="InterPro" id="IPR022577">
    <property type="entry name" value="TBCD_C"/>
</dbReference>
<dbReference type="STRING" id="307507.A0A2V0NTT1"/>